<evidence type="ECO:0000313" key="2">
    <source>
        <dbReference type="Proteomes" id="UP000715095"/>
    </source>
</evidence>
<comment type="caution">
    <text evidence="1">The sequence shown here is derived from an EMBL/GenBank/DDBJ whole genome shotgun (WGS) entry which is preliminary data.</text>
</comment>
<dbReference type="RefSeq" id="WP_205101636.1">
    <property type="nucleotide sequence ID" value="NZ_JACJJC010000002.1"/>
</dbReference>
<dbReference type="EMBL" id="JACJJC010000002">
    <property type="protein sequence ID" value="MBM6703217.1"/>
    <property type="molecule type" value="Genomic_DNA"/>
</dbReference>
<accession>A0ABS2DPC7</accession>
<organism evidence="1 2">
    <name type="scientific">Sutterella massiliensis</name>
    <dbReference type="NCBI Taxonomy" id="1816689"/>
    <lineage>
        <taxon>Bacteria</taxon>
        <taxon>Pseudomonadati</taxon>
        <taxon>Pseudomonadota</taxon>
        <taxon>Betaproteobacteria</taxon>
        <taxon>Burkholderiales</taxon>
        <taxon>Sutterellaceae</taxon>
        <taxon>Sutterella</taxon>
    </lineage>
</organism>
<reference evidence="1 2" key="1">
    <citation type="journal article" date="2021" name="Sci. Rep.">
        <title>The distribution of antibiotic resistance genes in chicken gut microbiota commensals.</title>
        <authorList>
            <person name="Juricova H."/>
            <person name="Matiasovicova J."/>
            <person name="Kubasova T."/>
            <person name="Cejkova D."/>
            <person name="Rychlik I."/>
        </authorList>
    </citation>
    <scope>NUCLEOTIDE SEQUENCE [LARGE SCALE GENOMIC DNA]</scope>
    <source>
        <strain evidence="1 2">An829</strain>
    </source>
</reference>
<name>A0ABS2DPC7_9BURK</name>
<proteinExistence type="predicted"/>
<dbReference type="Proteomes" id="UP000715095">
    <property type="component" value="Unassembled WGS sequence"/>
</dbReference>
<protein>
    <submittedName>
        <fullName evidence="1">Uncharacterized protein</fullName>
    </submittedName>
</protein>
<keyword evidence="2" id="KW-1185">Reference proteome</keyword>
<evidence type="ECO:0000313" key="1">
    <source>
        <dbReference type="EMBL" id="MBM6703217.1"/>
    </source>
</evidence>
<sequence length="99" mass="10950">MTTVDLIVKAIEEHKSIDFGYHGYERIVSPYACGLNNNNEIKLLAMQTGGGSTSGVVHKLRFFTVADMLAPAESAEPYEAATEEIEPALKEFMKFYAKC</sequence>
<gene>
    <name evidence="1" type="ORF">H6A60_01660</name>
</gene>